<dbReference type="EMBL" id="JSXS01000069">
    <property type="protein sequence ID" value="KIL31232.1"/>
    <property type="molecule type" value="Genomic_DNA"/>
</dbReference>
<proteinExistence type="predicted"/>
<gene>
    <name evidence="1" type="ORF">B4067_3132</name>
</gene>
<protein>
    <submittedName>
        <fullName evidence="1">Uncharacterized protein</fullName>
    </submittedName>
</protein>
<evidence type="ECO:0000313" key="2">
    <source>
        <dbReference type="Proteomes" id="UP000031970"/>
    </source>
</evidence>
<organism evidence="1 2">
    <name type="scientific">Bacillus subtilis subsp. subtilis</name>
    <dbReference type="NCBI Taxonomy" id="135461"/>
    <lineage>
        <taxon>Bacteria</taxon>
        <taxon>Bacillati</taxon>
        <taxon>Bacillota</taxon>
        <taxon>Bacilli</taxon>
        <taxon>Bacillales</taxon>
        <taxon>Bacillaceae</taxon>
        <taxon>Bacillus</taxon>
    </lineage>
</organism>
<dbReference type="AlphaFoldDB" id="A0ABD3ZSL0"/>
<evidence type="ECO:0000313" key="1">
    <source>
        <dbReference type="EMBL" id="KIL31232.1"/>
    </source>
</evidence>
<sequence length="43" mass="4999">MIELPAHVEARLYEIFMKLSVPRILEKEALEKGDKSNDERKGN</sequence>
<accession>A0ABD3ZSL0</accession>
<name>A0ABD3ZSL0_BACIU</name>
<comment type="caution">
    <text evidence="1">The sequence shown here is derived from an EMBL/GenBank/DDBJ whole genome shotgun (WGS) entry which is preliminary data.</text>
</comment>
<dbReference type="Proteomes" id="UP000031970">
    <property type="component" value="Unassembled WGS sequence"/>
</dbReference>
<reference evidence="1 2" key="1">
    <citation type="submission" date="2014-11" db="EMBL/GenBank/DDBJ databases">
        <title>Draft Genome Sequences of Nine Bacillus subtilis Strains that Form Spores with High Heat-Resistance.</title>
        <authorList>
            <person name="Krawcyk A.O."/>
            <person name="Berendsen E.M."/>
            <person name="de Jong A."/>
            <person name="Holsappel S."/>
            <person name="Eijlander R.T."/>
            <person name="Wells-Bennik M."/>
            <person name="Kuipers O.P."/>
        </authorList>
    </citation>
    <scope>NUCLEOTIDE SEQUENCE [LARGE SCALE GENOMIC DNA]</scope>
    <source>
        <strain evidence="1 2">B4067</strain>
    </source>
</reference>